<evidence type="ECO:0000313" key="2">
    <source>
        <dbReference type="Proteomes" id="UP000660675"/>
    </source>
</evidence>
<accession>A0ABQ2VVY1</accession>
<proteinExistence type="predicted"/>
<comment type="caution">
    <text evidence="1">The sequence shown here is derived from an EMBL/GenBank/DDBJ whole genome shotgun (WGS) entry which is preliminary data.</text>
</comment>
<organism evidence="1 2">
    <name type="scientific">Streptomyces gelaticus</name>
    <dbReference type="NCBI Taxonomy" id="285446"/>
    <lineage>
        <taxon>Bacteria</taxon>
        <taxon>Bacillati</taxon>
        <taxon>Actinomycetota</taxon>
        <taxon>Actinomycetes</taxon>
        <taxon>Kitasatosporales</taxon>
        <taxon>Streptomycetaceae</taxon>
        <taxon>Streptomyces</taxon>
    </lineage>
</organism>
<sequence length="109" mass="11928">MATEATKTYRHTKRADTGLSQVCAFMDRAINEQFGNDHFVTAQMICSVKSNSSSGPTEPSVTTRRCGRPVVRALSHALEQERGGVTSDDAAIFLIEWRGDDADHLATLD</sequence>
<gene>
    <name evidence="1" type="ORF">GCM10015535_20600</name>
</gene>
<protein>
    <submittedName>
        <fullName evidence="1">Uncharacterized protein</fullName>
    </submittedName>
</protein>
<dbReference type="Proteomes" id="UP000660675">
    <property type="component" value="Unassembled WGS sequence"/>
</dbReference>
<keyword evidence="2" id="KW-1185">Reference proteome</keyword>
<dbReference type="EMBL" id="BMTF01000005">
    <property type="protein sequence ID" value="GGV81188.1"/>
    <property type="molecule type" value="Genomic_DNA"/>
</dbReference>
<reference evidence="2" key="1">
    <citation type="journal article" date="2019" name="Int. J. Syst. Evol. Microbiol.">
        <title>The Global Catalogue of Microorganisms (GCM) 10K type strain sequencing project: providing services to taxonomists for standard genome sequencing and annotation.</title>
        <authorList>
            <consortium name="The Broad Institute Genomics Platform"/>
            <consortium name="The Broad Institute Genome Sequencing Center for Infectious Disease"/>
            <person name="Wu L."/>
            <person name="Ma J."/>
        </authorList>
    </citation>
    <scope>NUCLEOTIDE SEQUENCE [LARGE SCALE GENOMIC DNA]</scope>
    <source>
        <strain evidence="2">JCM 4376</strain>
    </source>
</reference>
<evidence type="ECO:0000313" key="1">
    <source>
        <dbReference type="EMBL" id="GGV81188.1"/>
    </source>
</evidence>
<name>A0ABQ2VVY1_9ACTN</name>